<dbReference type="Gene3D" id="3.20.20.240">
    <property type="entry name" value="Methylmalonyl-CoA mutase"/>
    <property type="match status" value="1"/>
</dbReference>
<comment type="caution">
    <text evidence="2">The sequence shown here is derived from an EMBL/GenBank/DDBJ whole genome shotgun (WGS) entry which is preliminary data.</text>
</comment>
<dbReference type="RefSeq" id="WP_086501076.1">
    <property type="nucleotide sequence ID" value="NZ_MSSV01000007.1"/>
</dbReference>
<dbReference type="PANTHER" id="PTHR48101">
    <property type="entry name" value="METHYLMALONYL-COA MUTASE, MITOCHONDRIAL-RELATED"/>
    <property type="match status" value="1"/>
</dbReference>
<dbReference type="SUPFAM" id="SSF51703">
    <property type="entry name" value="Cobalamin (vitamin B12)-dependent enzymes"/>
    <property type="match status" value="1"/>
</dbReference>
<reference evidence="2 4" key="1">
    <citation type="submission" date="2018-06" db="EMBL/GenBank/DDBJ databases">
        <title>Genomic Encyclopedia of Archaeal and Bacterial Type Strains, Phase II (KMG-II): from individual species to whole genera.</title>
        <authorList>
            <person name="Goeker M."/>
        </authorList>
    </citation>
    <scope>NUCLEOTIDE SEQUENCE [LARGE SCALE GENOMIC DNA]</scope>
    <source>
        <strain evidence="2 4">DSM 22686</strain>
    </source>
</reference>
<keyword evidence="5" id="KW-1185">Reference proteome</keyword>
<dbReference type="OrthoDB" id="9762378at2"/>
<accession>A0A2W7RFF6</accession>
<dbReference type="InterPro" id="IPR006099">
    <property type="entry name" value="MeMalonylCoA_mutase_a/b_cat"/>
</dbReference>
<dbReference type="Proteomes" id="UP000249115">
    <property type="component" value="Unassembled WGS sequence"/>
</dbReference>
<name>A0A2W7RFF6_9BACT</name>
<evidence type="ECO:0000313" key="5">
    <source>
        <dbReference type="Proteomes" id="UP000321927"/>
    </source>
</evidence>
<dbReference type="AlphaFoldDB" id="A0A2W7RFF6"/>
<reference evidence="3 5" key="2">
    <citation type="submission" date="2019-08" db="EMBL/GenBank/DDBJ databases">
        <title>Genome of Algoriphagus ratkowskyi IC026.</title>
        <authorList>
            <person name="Bowman J.P."/>
        </authorList>
    </citation>
    <scope>NUCLEOTIDE SEQUENCE [LARGE SCALE GENOMIC DNA]</scope>
    <source>
        <strain evidence="3 5">IC026</strain>
    </source>
</reference>
<dbReference type="EMBL" id="QKZU01000004">
    <property type="protein sequence ID" value="PZX59174.1"/>
    <property type="molecule type" value="Genomic_DNA"/>
</dbReference>
<dbReference type="PANTHER" id="PTHR48101:SF1">
    <property type="entry name" value="METHYLMALONYL-COA MUTASE, LARGE SUBUNIT"/>
    <property type="match status" value="1"/>
</dbReference>
<proteinExistence type="predicted"/>
<dbReference type="GO" id="GO:0031419">
    <property type="term" value="F:cobalamin binding"/>
    <property type="evidence" value="ECO:0007669"/>
    <property type="project" value="InterPro"/>
</dbReference>
<dbReference type="InterPro" id="IPR016176">
    <property type="entry name" value="Cbl-dep_enz_cat"/>
</dbReference>
<sequence>MINQDFYTFPPSSKNDWIDQIKRDLKGKDYDSTLTSELWDKIKIQPFYTSDDLNEEVAEYKFHPESKLPGMSPRLWNNLVSIYPENEKSANEETLHTLQNGADGLVFHLDGSENLNQILRAVHTEFISTNFLPTGETALLFRAIHEWIQSTTLKPSMLSGAILWNPCDELFLTNGDLELGIDLAAKAINDFKEFREFYPMTIDLSRYANAGATGIEELTYGLGEVIELIDKLSKKAISPTQVFENLAFHTAIGDSHFAEIAKIKGLRKLIKELAGNYGVEVEMESIHIITSTSTWSKSLLDKNTNLIRQTYEAMAGILGGGNSLWVKPTEGRNASVLEKRIARNISTIVKEESYLDKVMDPAAGSFYLEKLQQEIEEEVILELQKLEETGGWLKGFEARTIHKEIRASRESAQKKILSEANIKVGVNKYLAKGKLENHLPFEQIIEKDFELVPSRATYFVEQNILSKA</sequence>
<organism evidence="2 4">
    <name type="scientific">Algoriphagus ratkowskyi</name>
    <dbReference type="NCBI Taxonomy" id="57028"/>
    <lineage>
        <taxon>Bacteria</taxon>
        <taxon>Pseudomonadati</taxon>
        <taxon>Bacteroidota</taxon>
        <taxon>Cytophagia</taxon>
        <taxon>Cytophagales</taxon>
        <taxon>Cyclobacteriaceae</taxon>
        <taxon>Algoriphagus</taxon>
    </lineage>
</organism>
<evidence type="ECO:0000259" key="1">
    <source>
        <dbReference type="Pfam" id="PF01642"/>
    </source>
</evidence>
<evidence type="ECO:0000313" key="3">
    <source>
        <dbReference type="EMBL" id="TXD77543.1"/>
    </source>
</evidence>
<dbReference type="Proteomes" id="UP000321927">
    <property type="component" value="Unassembled WGS sequence"/>
</dbReference>
<evidence type="ECO:0000313" key="2">
    <source>
        <dbReference type="EMBL" id="PZX59174.1"/>
    </source>
</evidence>
<dbReference type="Pfam" id="PF01642">
    <property type="entry name" value="MM_CoA_mutase"/>
    <property type="match status" value="1"/>
</dbReference>
<evidence type="ECO:0000313" key="4">
    <source>
        <dbReference type="Proteomes" id="UP000249115"/>
    </source>
</evidence>
<dbReference type="EMBL" id="VORV01000007">
    <property type="protein sequence ID" value="TXD77543.1"/>
    <property type="molecule type" value="Genomic_DNA"/>
</dbReference>
<protein>
    <submittedName>
        <fullName evidence="2">Methylmalonyl-CoA mutase</fullName>
    </submittedName>
</protein>
<gene>
    <name evidence="3" type="ORF">ESW18_12165</name>
    <name evidence="2" type="ORF">LV84_01200</name>
</gene>
<dbReference type="GO" id="GO:0016866">
    <property type="term" value="F:intramolecular transferase activity"/>
    <property type="evidence" value="ECO:0007669"/>
    <property type="project" value="InterPro"/>
</dbReference>
<feature type="domain" description="Methylmalonyl-CoA mutase alpha/beta chain catalytic" evidence="1">
    <location>
        <begin position="109"/>
        <end position="441"/>
    </location>
</feature>